<organism evidence="2 3">
    <name type="scientific">Poseidonibacter parvus</name>
    <dbReference type="NCBI Taxonomy" id="1850254"/>
    <lineage>
        <taxon>Bacteria</taxon>
        <taxon>Pseudomonadati</taxon>
        <taxon>Campylobacterota</taxon>
        <taxon>Epsilonproteobacteria</taxon>
        <taxon>Campylobacterales</taxon>
        <taxon>Arcobacteraceae</taxon>
        <taxon>Poseidonibacter</taxon>
    </lineage>
</organism>
<sequence length="155" mass="16774">MFTKTIKLSLAAITALMLSTAQDSQAREFADIYTECGLGAMIAPKNEAVAAVTNVTWDLGTTAISSNISSEDTCKGGQAKVASFINDSYENIEKDLASGNGEYLNTLASLAKKDTQSNEEFISTLRANFSSIVASNDYSEMTTYQKSQKLYNTIY</sequence>
<dbReference type="RefSeq" id="WP_076084534.1">
    <property type="nucleotide sequence ID" value="NZ_CP019070.1"/>
</dbReference>
<dbReference type="Pfam" id="PF11220">
    <property type="entry name" value="DUF3015"/>
    <property type="match status" value="1"/>
</dbReference>
<evidence type="ECO:0000256" key="1">
    <source>
        <dbReference type="SAM" id="SignalP"/>
    </source>
</evidence>
<dbReference type="AlphaFoldDB" id="A0A1P8KKH0"/>
<dbReference type="EMBL" id="CP019070">
    <property type="protein sequence ID" value="APW65006.1"/>
    <property type="molecule type" value="Genomic_DNA"/>
</dbReference>
<feature type="chain" id="PRO_5012885112" description="DUF3015 domain-containing protein" evidence="1">
    <location>
        <begin position="27"/>
        <end position="155"/>
    </location>
</feature>
<dbReference type="Proteomes" id="UP000186074">
    <property type="component" value="Chromosome"/>
</dbReference>
<protein>
    <recommendedName>
        <fullName evidence="4">DUF3015 domain-containing protein</fullName>
    </recommendedName>
</protein>
<dbReference type="InterPro" id="IPR021383">
    <property type="entry name" value="DUF3015"/>
</dbReference>
<reference evidence="2 3" key="1">
    <citation type="submission" date="2017-01" db="EMBL/GenBank/DDBJ databases">
        <title>Genome sequencing of Arcobacter sp. LPB0137.</title>
        <authorList>
            <person name="Lee G.-W."/>
            <person name="Yi H."/>
        </authorList>
    </citation>
    <scope>NUCLEOTIDE SEQUENCE [LARGE SCALE GENOMIC DNA]</scope>
    <source>
        <strain evidence="2 3">LPB0137</strain>
    </source>
</reference>
<accession>A0A1P8KKH0</accession>
<gene>
    <name evidence="2" type="ORF">LPB137_03725</name>
</gene>
<keyword evidence="1" id="KW-0732">Signal</keyword>
<dbReference type="KEGG" id="alp:LPB137_03725"/>
<name>A0A1P8KKH0_9BACT</name>
<dbReference type="OrthoDB" id="6088473at2"/>
<feature type="signal peptide" evidence="1">
    <location>
        <begin position="1"/>
        <end position="26"/>
    </location>
</feature>
<evidence type="ECO:0008006" key="4">
    <source>
        <dbReference type="Google" id="ProtNLM"/>
    </source>
</evidence>
<evidence type="ECO:0000313" key="2">
    <source>
        <dbReference type="EMBL" id="APW65006.1"/>
    </source>
</evidence>
<dbReference type="STRING" id="1850254.LPB137_03725"/>
<evidence type="ECO:0000313" key="3">
    <source>
        <dbReference type="Proteomes" id="UP000186074"/>
    </source>
</evidence>
<proteinExistence type="predicted"/>
<keyword evidence="3" id="KW-1185">Reference proteome</keyword>